<accession>A0ABS1WY15</accession>
<name>A0ABS1WY15_9GAMM</name>
<comment type="caution">
    <text evidence="2">The sequence shown here is derived from an EMBL/GenBank/DDBJ whole genome shotgun (WGS) entry which is preliminary data.</text>
</comment>
<feature type="compositionally biased region" description="Basic and acidic residues" evidence="1">
    <location>
        <begin position="1"/>
        <end position="15"/>
    </location>
</feature>
<proteinExistence type="predicted"/>
<dbReference type="RefSeq" id="WP_203167955.1">
    <property type="nucleotide sequence ID" value="NZ_JAEVLS010000003.1"/>
</dbReference>
<protein>
    <submittedName>
        <fullName evidence="2">Uncharacterized protein</fullName>
    </submittedName>
</protein>
<dbReference type="Proteomes" id="UP000661077">
    <property type="component" value="Unassembled WGS sequence"/>
</dbReference>
<evidence type="ECO:0000256" key="1">
    <source>
        <dbReference type="SAM" id="MobiDB-lite"/>
    </source>
</evidence>
<evidence type="ECO:0000313" key="2">
    <source>
        <dbReference type="EMBL" id="MBM0105877.1"/>
    </source>
</evidence>
<reference evidence="2 3" key="1">
    <citation type="journal article" date="2021" name="Int. J. Syst. Evol. Microbiol.">
        <title>Steroidobacter gossypii sp. nov., isolated from soil of cotton cropping field.</title>
        <authorList>
            <person name="Huang R."/>
            <person name="Yang S."/>
            <person name="Zhen C."/>
            <person name="Liu W."/>
        </authorList>
    </citation>
    <scope>NUCLEOTIDE SEQUENCE [LARGE SCALE GENOMIC DNA]</scope>
    <source>
        <strain evidence="2 3">S1-65</strain>
    </source>
</reference>
<gene>
    <name evidence="2" type="ORF">JM946_14190</name>
</gene>
<feature type="region of interest" description="Disordered" evidence="1">
    <location>
        <begin position="1"/>
        <end position="23"/>
    </location>
</feature>
<evidence type="ECO:0000313" key="3">
    <source>
        <dbReference type="Proteomes" id="UP000661077"/>
    </source>
</evidence>
<organism evidence="2 3">
    <name type="scientific">Steroidobacter gossypii</name>
    <dbReference type="NCBI Taxonomy" id="2805490"/>
    <lineage>
        <taxon>Bacteria</taxon>
        <taxon>Pseudomonadati</taxon>
        <taxon>Pseudomonadota</taxon>
        <taxon>Gammaproteobacteria</taxon>
        <taxon>Steroidobacterales</taxon>
        <taxon>Steroidobacteraceae</taxon>
        <taxon>Steroidobacter</taxon>
    </lineage>
</organism>
<sequence length="121" mass="13224">MAKRDSTTDEAKHLNSDPPSSLRDIIEQERTRLQTALTVLGCTKVSINNDQCADGHQFMYGDMIELARQMIDETTDQLDLVYLRGFYDQLASHPREGLIRVHASMQDAPSAGGSAGGVSAA</sequence>
<keyword evidence="3" id="KW-1185">Reference proteome</keyword>
<dbReference type="EMBL" id="JAEVLS010000003">
    <property type="protein sequence ID" value="MBM0105877.1"/>
    <property type="molecule type" value="Genomic_DNA"/>
</dbReference>